<evidence type="ECO:0000256" key="1">
    <source>
        <dbReference type="SAM" id="Phobius"/>
    </source>
</evidence>
<dbReference type="EMBL" id="JBJKTR010000020">
    <property type="protein sequence ID" value="KAL3330438.1"/>
    <property type="molecule type" value="Genomic_DNA"/>
</dbReference>
<sequence length="111" mass="13014">MTGPYRHLLIFLFFSRLQNWSANSKGVPPFSLFSFVPFDLEDLQFSLLLFLLIFWNLFLPLRGNTLSRRICILVVRRRLSQYVKSGALISTLELTSTNLRLFLGVFFDMFI</sequence>
<protein>
    <submittedName>
        <fullName evidence="2">Uncharacterized protein</fullName>
    </submittedName>
</protein>
<gene>
    <name evidence="2" type="ORF">AABB24_034332</name>
</gene>
<reference evidence="2 3" key="1">
    <citation type="submission" date="2024-05" db="EMBL/GenBank/DDBJ databases">
        <title>De novo assembly of an allotetraploid wild potato.</title>
        <authorList>
            <person name="Hosaka A.J."/>
        </authorList>
    </citation>
    <scope>NUCLEOTIDE SEQUENCE [LARGE SCALE GENOMIC DNA]</scope>
    <source>
        <tissue evidence="2">Young leaves</tissue>
    </source>
</reference>
<dbReference type="AlphaFoldDB" id="A0ABD2RF13"/>
<keyword evidence="3" id="KW-1185">Reference proteome</keyword>
<proteinExistence type="predicted"/>
<keyword evidence="1" id="KW-0472">Membrane</keyword>
<keyword evidence="1" id="KW-0812">Transmembrane</keyword>
<accession>A0ABD2RF13</accession>
<dbReference type="Proteomes" id="UP001627284">
    <property type="component" value="Unassembled WGS sequence"/>
</dbReference>
<evidence type="ECO:0000313" key="3">
    <source>
        <dbReference type="Proteomes" id="UP001627284"/>
    </source>
</evidence>
<keyword evidence="1" id="KW-1133">Transmembrane helix</keyword>
<feature type="transmembrane region" description="Helical" evidence="1">
    <location>
        <begin position="43"/>
        <end position="61"/>
    </location>
</feature>
<name>A0ABD2RF13_9SOLN</name>
<comment type="caution">
    <text evidence="2">The sequence shown here is derived from an EMBL/GenBank/DDBJ whole genome shotgun (WGS) entry which is preliminary data.</text>
</comment>
<organism evidence="2 3">
    <name type="scientific">Solanum stoloniferum</name>
    <dbReference type="NCBI Taxonomy" id="62892"/>
    <lineage>
        <taxon>Eukaryota</taxon>
        <taxon>Viridiplantae</taxon>
        <taxon>Streptophyta</taxon>
        <taxon>Embryophyta</taxon>
        <taxon>Tracheophyta</taxon>
        <taxon>Spermatophyta</taxon>
        <taxon>Magnoliopsida</taxon>
        <taxon>eudicotyledons</taxon>
        <taxon>Gunneridae</taxon>
        <taxon>Pentapetalae</taxon>
        <taxon>asterids</taxon>
        <taxon>lamiids</taxon>
        <taxon>Solanales</taxon>
        <taxon>Solanaceae</taxon>
        <taxon>Solanoideae</taxon>
        <taxon>Solaneae</taxon>
        <taxon>Solanum</taxon>
    </lineage>
</organism>
<evidence type="ECO:0000313" key="2">
    <source>
        <dbReference type="EMBL" id="KAL3330438.1"/>
    </source>
</evidence>